<keyword evidence="5" id="KW-0378">Hydrolase</keyword>
<evidence type="ECO:0000256" key="5">
    <source>
        <dbReference type="ARBA" id="ARBA00022801"/>
    </source>
</evidence>
<dbReference type="PANTHER" id="PTHR34139:SF1">
    <property type="entry name" value="RNASE MJ1380-RELATED"/>
    <property type="match status" value="1"/>
</dbReference>
<keyword evidence="2" id="KW-1277">Toxin-antitoxin system</keyword>
<keyword evidence="3" id="KW-0540">Nuclease</keyword>
<gene>
    <name evidence="7" type="ORF">QEH52_19760</name>
</gene>
<dbReference type="Proteomes" id="UP001225316">
    <property type="component" value="Unassembled WGS sequence"/>
</dbReference>
<keyword evidence="8" id="KW-1185">Reference proteome</keyword>
<dbReference type="InterPro" id="IPR037038">
    <property type="entry name" value="HepT-like_sf"/>
</dbReference>
<reference evidence="7 8" key="1">
    <citation type="submission" date="2023-04" db="EMBL/GenBank/DDBJ databases">
        <title>A novel bacteria isolated from coastal sediment.</title>
        <authorList>
            <person name="Liu X.-J."/>
            <person name="Du Z.-J."/>
        </authorList>
    </citation>
    <scope>NUCLEOTIDE SEQUENCE [LARGE SCALE GENOMIC DNA]</scope>
    <source>
        <strain evidence="7 8">SDUM461003</strain>
    </source>
</reference>
<proteinExistence type="inferred from homology"/>
<dbReference type="Pfam" id="PF01934">
    <property type="entry name" value="HepT-like"/>
    <property type="match status" value="1"/>
</dbReference>
<dbReference type="RefSeq" id="WP_308952683.1">
    <property type="nucleotide sequence ID" value="NZ_JARXHW010000152.1"/>
</dbReference>
<dbReference type="Gene3D" id="1.20.120.580">
    <property type="entry name" value="bsu32300-like"/>
    <property type="match status" value="1"/>
</dbReference>
<name>A0ABU1B2E9_9BACT</name>
<comment type="similarity">
    <text evidence="6">Belongs to the HepT RNase toxin family.</text>
</comment>
<protein>
    <submittedName>
        <fullName evidence="7">DUF86 domain-containing protein</fullName>
    </submittedName>
</protein>
<keyword evidence="1" id="KW-0597">Phosphoprotein</keyword>
<dbReference type="PANTHER" id="PTHR34139">
    <property type="entry name" value="UPF0331 PROTEIN MJ0127"/>
    <property type="match status" value="1"/>
</dbReference>
<evidence type="ECO:0000256" key="6">
    <source>
        <dbReference type="ARBA" id="ARBA00024207"/>
    </source>
</evidence>
<organism evidence="7 8">
    <name type="scientific">Thalassobacterium maritimum</name>
    <dbReference type="NCBI Taxonomy" id="3041265"/>
    <lineage>
        <taxon>Bacteria</taxon>
        <taxon>Pseudomonadati</taxon>
        <taxon>Verrucomicrobiota</taxon>
        <taxon>Opitutia</taxon>
        <taxon>Puniceicoccales</taxon>
        <taxon>Coraliomargaritaceae</taxon>
        <taxon>Thalassobacterium</taxon>
    </lineage>
</organism>
<keyword evidence="4" id="KW-0547">Nucleotide-binding</keyword>
<sequence length="110" mass="12687">MPHSINKLLIDIRIACEEIQGFCSGKTFEALLEDRLLQLGLEREFEIIGEALVRLERLDEANLSQHIPEYRKIIGFRNLVAHGYDTIDDAALWDLAQNHVPELLTRVLDY</sequence>
<evidence type="ECO:0000256" key="4">
    <source>
        <dbReference type="ARBA" id="ARBA00022741"/>
    </source>
</evidence>
<evidence type="ECO:0000256" key="3">
    <source>
        <dbReference type="ARBA" id="ARBA00022722"/>
    </source>
</evidence>
<evidence type="ECO:0000313" key="8">
    <source>
        <dbReference type="Proteomes" id="UP001225316"/>
    </source>
</evidence>
<comment type="caution">
    <text evidence="7">The sequence shown here is derived from an EMBL/GenBank/DDBJ whole genome shotgun (WGS) entry which is preliminary data.</text>
</comment>
<evidence type="ECO:0000313" key="7">
    <source>
        <dbReference type="EMBL" id="MDQ8209765.1"/>
    </source>
</evidence>
<accession>A0ABU1B2E9</accession>
<dbReference type="InterPro" id="IPR008201">
    <property type="entry name" value="HepT-like"/>
</dbReference>
<evidence type="ECO:0000256" key="2">
    <source>
        <dbReference type="ARBA" id="ARBA00022649"/>
    </source>
</evidence>
<dbReference type="InterPro" id="IPR051813">
    <property type="entry name" value="HepT_RNase_toxin"/>
</dbReference>
<evidence type="ECO:0000256" key="1">
    <source>
        <dbReference type="ARBA" id="ARBA00022553"/>
    </source>
</evidence>
<dbReference type="EMBL" id="JARXHW010000152">
    <property type="protein sequence ID" value="MDQ8209765.1"/>
    <property type="molecule type" value="Genomic_DNA"/>
</dbReference>